<keyword evidence="2" id="KW-1185">Reference proteome</keyword>
<evidence type="ECO:0000313" key="1">
    <source>
        <dbReference type="EMBL" id="QDJ14465.1"/>
    </source>
</evidence>
<proteinExistence type="predicted"/>
<dbReference type="RefSeq" id="WP_261919454.1">
    <property type="nucleotide sequence ID" value="NZ_CP022011.1"/>
</dbReference>
<organism evidence="1 2">
    <name type="scientific">Mergibacter septicus</name>
    <dbReference type="NCBI Taxonomy" id="221402"/>
    <lineage>
        <taxon>Bacteria</taxon>
        <taxon>Pseudomonadati</taxon>
        <taxon>Pseudomonadota</taxon>
        <taxon>Gammaproteobacteria</taxon>
        <taxon>Pasteurellales</taxon>
        <taxon>Pasteurellaceae</taxon>
        <taxon>Mergibacter</taxon>
    </lineage>
</organism>
<dbReference type="AlphaFoldDB" id="A0A8D4IX43"/>
<evidence type="ECO:0000313" key="2">
    <source>
        <dbReference type="Proteomes" id="UP000955338"/>
    </source>
</evidence>
<gene>
    <name evidence="1" type="ORF">CEP48_03100</name>
</gene>
<reference evidence="1" key="1">
    <citation type="submission" date="2017-06" db="EMBL/GenBank/DDBJ databases">
        <title>Genome sequencing of pathogenic and non-pathogenic strains within Bisgaard taxon 40.</title>
        <authorList>
            <person name="Ladner J.T."/>
            <person name="Lovett S.P."/>
            <person name="Koroleva G."/>
            <person name="Lorch J.M."/>
        </authorList>
    </citation>
    <scope>NUCLEOTIDE SEQUENCE</scope>
    <source>
        <strain evidence="1">27576-1-I1</strain>
    </source>
</reference>
<protein>
    <submittedName>
        <fullName evidence="1">Uncharacterized protein</fullName>
    </submittedName>
</protein>
<dbReference type="EMBL" id="CP022011">
    <property type="protein sequence ID" value="QDJ14465.1"/>
    <property type="molecule type" value="Genomic_DNA"/>
</dbReference>
<sequence length="73" mass="8608">MNARTLNEIVFALRRQGLEVVDVKDSDRKYPRIVIKKPNQTLLDKAINFHITIKGKRQIKQIYLMDHCSVIWS</sequence>
<name>A0A8D4IX43_9PAST</name>
<dbReference type="Proteomes" id="UP000955338">
    <property type="component" value="Chromosome"/>
</dbReference>
<accession>A0A8D4IX43</accession>